<evidence type="ECO:0000256" key="3">
    <source>
        <dbReference type="ARBA" id="ARBA00022679"/>
    </source>
</evidence>
<dbReference type="EMBL" id="CP060122">
    <property type="protein sequence ID" value="QNG48801.1"/>
    <property type="molecule type" value="Genomic_DNA"/>
</dbReference>
<keyword evidence="9" id="KW-0443">Lipid metabolism</keyword>
<comment type="cofactor">
    <cofactor evidence="1">
        <name>Mg(2+)</name>
        <dbReference type="ChEBI" id="CHEBI:18420"/>
    </cofactor>
</comment>
<evidence type="ECO:0000256" key="2">
    <source>
        <dbReference type="ARBA" id="ARBA00022516"/>
    </source>
</evidence>
<name>A0A9X7UED7_SPHYA</name>
<organism evidence="13 14">
    <name type="scientific">Sphingobium yanoikuyae</name>
    <name type="common">Sphingomonas yanoikuyae</name>
    <dbReference type="NCBI Taxonomy" id="13690"/>
    <lineage>
        <taxon>Bacteria</taxon>
        <taxon>Pseudomonadati</taxon>
        <taxon>Pseudomonadota</taxon>
        <taxon>Alphaproteobacteria</taxon>
        <taxon>Sphingomonadales</taxon>
        <taxon>Sphingomonadaceae</taxon>
        <taxon>Sphingobium</taxon>
    </lineage>
</organism>
<dbReference type="NCBIfam" id="TIGR00147">
    <property type="entry name" value="YegS/Rv2252/BmrU family lipid kinase"/>
    <property type="match status" value="1"/>
</dbReference>
<dbReference type="GO" id="GO:0005524">
    <property type="term" value="F:ATP binding"/>
    <property type="evidence" value="ECO:0007669"/>
    <property type="project" value="UniProtKB-KW"/>
</dbReference>
<protein>
    <submittedName>
        <fullName evidence="13">Lipid kinase YegS</fullName>
        <ecNumber evidence="13">2.7.1.-</ecNumber>
    </submittedName>
</protein>
<reference evidence="13 14" key="1">
    <citation type="submission" date="2020-07" db="EMBL/GenBank/DDBJ databases">
        <title>Whole genome sequence of Sphingobium yanoikuyae A3.</title>
        <authorList>
            <person name="Han S.-S."/>
        </authorList>
    </citation>
    <scope>NUCLEOTIDE SEQUENCE [LARGE SCALE GENOMIC DNA]</scope>
    <source>
        <strain evidence="13 14">A3</strain>
    </source>
</reference>
<gene>
    <name evidence="13" type="primary">yegS</name>
    <name evidence="13" type="ORF">H3V42_15590</name>
</gene>
<keyword evidence="2" id="KW-0444">Lipid biosynthesis</keyword>
<evidence type="ECO:0000256" key="11">
    <source>
        <dbReference type="ARBA" id="ARBA00023264"/>
    </source>
</evidence>
<dbReference type="GO" id="GO:0046872">
    <property type="term" value="F:metal ion binding"/>
    <property type="evidence" value="ECO:0007669"/>
    <property type="project" value="UniProtKB-KW"/>
</dbReference>
<dbReference type="GO" id="GO:0016301">
    <property type="term" value="F:kinase activity"/>
    <property type="evidence" value="ECO:0007669"/>
    <property type="project" value="UniProtKB-KW"/>
</dbReference>
<keyword evidence="10" id="KW-0594">Phospholipid biosynthesis</keyword>
<evidence type="ECO:0000259" key="12">
    <source>
        <dbReference type="PROSITE" id="PS50146"/>
    </source>
</evidence>
<evidence type="ECO:0000313" key="13">
    <source>
        <dbReference type="EMBL" id="QNG48801.1"/>
    </source>
</evidence>
<dbReference type="InterPro" id="IPR050187">
    <property type="entry name" value="Lipid_Phosphate_FormReg"/>
</dbReference>
<evidence type="ECO:0000256" key="9">
    <source>
        <dbReference type="ARBA" id="ARBA00023098"/>
    </source>
</evidence>
<dbReference type="AlphaFoldDB" id="A0A9X7UED7"/>
<keyword evidence="6 13" id="KW-0418">Kinase</keyword>
<dbReference type="NCBIfam" id="NF009602">
    <property type="entry name" value="PRK13054.1"/>
    <property type="match status" value="1"/>
</dbReference>
<evidence type="ECO:0000256" key="7">
    <source>
        <dbReference type="ARBA" id="ARBA00022840"/>
    </source>
</evidence>
<keyword evidence="4" id="KW-0479">Metal-binding</keyword>
<dbReference type="Gene3D" id="2.60.200.40">
    <property type="match status" value="1"/>
</dbReference>
<dbReference type="Gene3D" id="3.40.50.10330">
    <property type="entry name" value="Probable inorganic polyphosphate/atp-NAD kinase, domain 1"/>
    <property type="match status" value="1"/>
</dbReference>
<feature type="domain" description="DAGKc" evidence="12">
    <location>
        <begin position="1"/>
        <end position="135"/>
    </location>
</feature>
<dbReference type="PANTHER" id="PTHR12358">
    <property type="entry name" value="SPHINGOSINE KINASE"/>
    <property type="match status" value="1"/>
</dbReference>
<dbReference type="InterPro" id="IPR045540">
    <property type="entry name" value="YegS/DAGK_C"/>
</dbReference>
<accession>A0A9X7UED7</accession>
<dbReference type="GO" id="GO:0005886">
    <property type="term" value="C:plasma membrane"/>
    <property type="evidence" value="ECO:0007669"/>
    <property type="project" value="TreeGrafter"/>
</dbReference>
<evidence type="ECO:0000313" key="14">
    <source>
        <dbReference type="Proteomes" id="UP000515377"/>
    </source>
</evidence>
<dbReference type="SMART" id="SM00046">
    <property type="entry name" value="DAGKc"/>
    <property type="match status" value="1"/>
</dbReference>
<sequence>MKRLRLILHGKIAQDERVRAAVRSVRQDGHQVSVRVTWEAGDAARLTLEAVAEARRGEIDRIVAGGGDGTVDEVFVTAHRSGDFGACSFGILPLGTANDFARSVGLRIDDMTACLRLIVNEPATRIDLGLLGERPFVNVVTGGFGARVTAETDPALKKSLGGLAYLLTGVSRAREFQPCRGRFRAEGFAWEGMFLALAIGNGRQAGGGIPLCPDALIDDGLLELLIMPKIDLTAGREAMTVRARSPWIEFEADENVSISIDGESDQVRGFRAECRSRALPVHLGHDLLLTGRG</sequence>
<evidence type="ECO:0000256" key="10">
    <source>
        <dbReference type="ARBA" id="ARBA00023209"/>
    </source>
</evidence>
<keyword evidence="5" id="KW-0547">Nucleotide-binding</keyword>
<evidence type="ECO:0000256" key="4">
    <source>
        <dbReference type="ARBA" id="ARBA00022723"/>
    </source>
</evidence>
<dbReference type="Pfam" id="PF00781">
    <property type="entry name" value="DAGK_cat"/>
    <property type="match status" value="1"/>
</dbReference>
<keyword evidence="8" id="KW-0460">Magnesium</keyword>
<dbReference type="Pfam" id="PF19279">
    <property type="entry name" value="YegS_C"/>
    <property type="match status" value="1"/>
</dbReference>
<dbReference type="InterPro" id="IPR016064">
    <property type="entry name" value="NAD/diacylglycerol_kinase_sf"/>
</dbReference>
<dbReference type="Proteomes" id="UP000515377">
    <property type="component" value="Chromosome"/>
</dbReference>
<dbReference type="InterPro" id="IPR005218">
    <property type="entry name" value="Diacylglycerol/lipid_kinase"/>
</dbReference>
<evidence type="ECO:0000256" key="5">
    <source>
        <dbReference type="ARBA" id="ARBA00022741"/>
    </source>
</evidence>
<keyword evidence="11" id="KW-1208">Phospholipid metabolism</keyword>
<evidence type="ECO:0000256" key="8">
    <source>
        <dbReference type="ARBA" id="ARBA00022842"/>
    </source>
</evidence>
<dbReference type="EC" id="2.7.1.-" evidence="13"/>
<dbReference type="InterPro" id="IPR017438">
    <property type="entry name" value="ATP-NAD_kinase_N"/>
</dbReference>
<evidence type="ECO:0000256" key="1">
    <source>
        <dbReference type="ARBA" id="ARBA00001946"/>
    </source>
</evidence>
<dbReference type="SUPFAM" id="SSF111331">
    <property type="entry name" value="NAD kinase/diacylglycerol kinase-like"/>
    <property type="match status" value="1"/>
</dbReference>
<keyword evidence="7" id="KW-0067">ATP-binding</keyword>
<proteinExistence type="predicted"/>
<dbReference type="PANTHER" id="PTHR12358:SF106">
    <property type="entry name" value="LIPID KINASE YEGS"/>
    <property type="match status" value="1"/>
</dbReference>
<evidence type="ECO:0000256" key="6">
    <source>
        <dbReference type="ARBA" id="ARBA00022777"/>
    </source>
</evidence>
<dbReference type="InterPro" id="IPR001206">
    <property type="entry name" value="Diacylglycerol_kinase_cat_dom"/>
</dbReference>
<dbReference type="GO" id="GO:0008654">
    <property type="term" value="P:phospholipid biosynthetic process"/>
    <property type="evidence" value="ECO:0007669"/>
    <property type="project" value="UniProtKB-KW"/>
</dbReference>
<keyword evidence="3 13" id="KW-0808">Transferase</keyword>
<dbReference type="PROSITE" id="PS50146">
    <property type="entry name" value="DAGK"/>
    <property type="match status" value="1"/>
</dbReference>